<feature type="binding site" evidence="9">
    <location>
        <begin position="39"/>
        <end position="43"/>
    </location>
    <ligand>
        <name>4-amino-2-methyl-5-(diphosphooxymethyl)pyrimidine</name>
        <dbReference type="ChEBI" id="CHEBI:57841"/>
    </ligand>
</feature>
<proteinExistence type="inferred from homology"/>
<dbReference type="InterPro" id="IPR013785">
    <property type="entry name" value="Aldolase_TIM"/>
</dbReference>
<gene>
    <name evidence="9" type="primary">thiE</name>
    <name evidence="13" type="ORF">D6C13_23720</name>
</gene>
<comment type="similarity">
    <text evidence="9 10">Belongs to the thiamine-phosphate synthase family.</text>
</comment>
<evidence type="ECO:0000259" key="12">
    <source>
        <dbReference type="Pfam" id="PF02581"/>
    </source>
</evidence>
<organism evidence="13 14">
    <name type="scientific">Rahnella woolbedingensis</name>
    <dbReference type="NCBI Taxonomy" id="1510574"/>
    <lineage>
        <taxon>Bacteria</taxon>
        <taxon>Pseudomonadati</taxon>
        <taxon>Pseudomonadota</taxon>
        <taxon>Gammaproteobacteria</taxon>
        <taxon>Enterobacterales</taxon>
        <taxon>Yersiniaceae</taxon>
        <taxon>Rahnella</taxon>
    </lineage>
</organism>
<dbReference type="GO" id="GO:0005737">
    <property type="term" value="C:cytoplasm"/>
    <property type="evidence" value="ECO:0007669"/>
    <property type="project" value="TreeGrafter"/>
</dbReference>
<evidence type="ECO:0000256" key="5">
    <source>
        <dbReference type="ARBA" id="ARBA00022977"/>
    </source>
</evidence>
<dbReference type="NCBIfam" id="NF002904">
    <property type="entry name" value="PRK03512.1"/>
    <property type="match status" value="1"/>
</dbReference>
<name>A0A419N2E3_9GAMM</name>
<dbReference type="HAMAP" id="MF_00097">
    <property type="entry name" value="TMP_synthase"/>
    <property type="match status" value="1"/>
</dbReference>
<dbReference type="CDD" id="cd00564">
    <property type="entry name" value="TMP_TenI"/>
    <property type="match status" value="1"/>
</dbReference>
<feature type="binding site" evidence="9">
    <location>
        <position position="169"/>
    </location>
    <ligand>
        <name>2-[(2R,5Z)-2-carboxy-4-methylthiazol-5(2H)-ylidene]ethyl phosphate</name>
        <dbReference type="ChEBI" id="CHEBI:62899"/>
    </ligand>
</feature>
<dbReference type="InterPro" id="IPR036206">
    <property type="entry name" value="ThiamineP_synth_sf"/>
</dbReference>
<dbReference type="GO" id="GO:0000287">
    <property type="term" value="F:magnesium ion binding"/>
    <property type="evidence" value="ECO:0007669"/>
    <property type="project" value="UniProtKB-UniRule"/>
</dbReference>
<keyword evidence="4 9" id="KW-0460">Magnesium</keyword>
<feature type="binding site" evidence="9">
    <location>
        <position position="139"/>
    </location>
    <ligand>
        <name>4-amino-2-methyl-5-(diphosphooxymethyl)pyrimidine</name>
        <dbReference type="ChEBI" id="CHEBI:57841"/>
    </ligand>
</feature>
<reference evidence="13 14" key="1">
    <citation type="submission" date="2018-09" db="EMBL/GenBank/DDBJ databases">
        <authorList>
            <person name="Le Fleche-Mateos A."/>
        </authorList>
    </citation>
    <scope>NUCLEOTIDE SEQUENCE [LARGE SCALE GENOMIC DNA]</scope>
    <source>
        <strain evidence="13 14">DSM 27399</strain>
    </source>
</reference>
<accession>A0A419N2E3</accession>
<evidence type="ECO:0000256" key="11">
    <source>
        <dbReference type="RuleBase" id="RU004253"/>
    </source>
</evidence>
<dbReference type="PANTHER" id="PTHR20857">
    <property type="entry name" value="THIAMINE-PHOSPHATE PYROPHOSPHORYLASE"/>
    <property type="match status" value="1"/>
</dbReference>
<evidence type="ECO:0000313" key="13">
    <source>
        <dbReference type="EMBL" id="RJT34192.1"/>
    </source>
</evidence>
<comment type="caution">
    <text evidence="13">The sequence shown here is derived from an EMBL/GenBank/DDBJ whole genome shotgun (WGS) entry which is preliminary data.</text>
</comment>
<dbReference type="Proteomes" id="UP000284908">
    <property type="component" value="Unassembled WGS sequence"/>
</dbReference>
<evidence type="ECO:0000256" key="8">
    <source>
        <dbReference type="ARBA" id="ARBA00047883"/>
    </source>
</evidence>
<dbReference type="InterPro" id="IPR022998">
    <property type="entry name" value="ThiamineP_synth_TenI"/>
</dbReference>
<protein>
    <recommendedName>
        <fullName evidence="9">Thiamine-phosphate synthase</fullName>
        <shortName evidence="9">TP synthase</shortName>
        <shortName evidence="9">TPS</shortName>
        <ecNumber evidence="9">2.5.1.3</ecNumber>
    </recommendedName>
    <alternativeName>
        <fullName evidence="9">Thiamine-phosphate pyrophosphorylase</fullName>
        <shortName evidence="9">TMP pyrophosphorylase</shortName>
        <shortName evidence="9">TMP-PPase</shortName>
    </alternativeName>
</protein>
<dbReference type="PANTHER" id="PTHR20857:SF15">
    <property type="entry name" value="THIAMINE-PHOSPHATE SYNTHASE"/>
    <property type="match status" value="1"/>
</dbReference>
<dbReference type="OrthoDB" id="9810880at2"/>
<evidence type="ECO:0000256" key="7">
    <source>
        <dbReference type="ARBA" id="ARBA00047851"/>
    </source>
</evidence>
<keyword evidence="3 9" id="KW-0479">Metal-binding</keyword>
<comment type="catalytic activity">
    <reaction evidence="8 9 10">
        <text>2-[(2R,5Z)-2-carboxy-4-methylthiazol-5(2H)-ylidene]ethyl phosphate + 4-amino-2-methyl-5-(diphosphooxymethyl)pyrimidine + 2 H(+) = thiamine phosphate + CO2 + diphosphate</text>
        <dbReference type="Rhea" id="RHEA:47844"/>
        <dbReference type="ChEBI" id="CHEBI:15378"/>
        <dbReference type="ChEBI" id="CHEBI:16526"/>
        <dbReference type="ChEBI" id="CHEBI:33019"/>
        <dbReference type="ChEBI" id="CHEBI:37575"/>
        <dbReference type="ChEBI" id="CHEBI:57841"/>
        <dbReference type="ChEBI" id="CHEBI:62899"/>
        <dbReference type="EC" id="2.5.1.3"/>
    </reaction>
</comment>
<comment type="pathway">
    <text evidence="1 9 11">Cofactor biosynthesis; thiamine diphosphate biosynthesis; thiamine phosphate from 4-amino-2-methyl-5-diphosphomethylpyrimidine and 4-methyl-5-(2-phosphoethyl)-thiazole: step 1/1.</text>
</comment>
<comment type="catalytic activity">
    <reaction evidence="7 9 10">
        <text>2-(2-carboxy-4-methylthiazol-5-yl)ethyl phosphate + 4-amino-2-methyl-5-(diphosphooxymethyl)pyrimidine + 2 H(+) = thiamine phosphate + CO2 + diphosphate</text>
        <dbReference type="Rhea" id="RHEA:47848"/>
        <dbReference type="ChEBI" id="CHEBI:15378"/>
        <dbReference type="ChEBI" id="CHEBI:16526"/>
        <dbReference type="ChEBI" id="CHEBI:33019"/>
        <dbReference type="ChEBI" id="CHEBI:37575"/>
        <dbReference type="ChEBI" id="CHEBI:57841"/>
        <dbReference type="ChEBI" id="CHEBI:62890"/>
        <dbReference type="EC" id="2.5.1.3"/>
    </reaction>
</comment>
<evidence type="ECO:0000256" key="2">
    <source>
        <dbReference type="ARBA" id="ARBA00022679"/>
    </source>
</evidence>
<feature type="binding site" evidence="9">
    <location>
        <begin position="136"/>
        <end position="138"/>
    </location>
    <ligand>
        <name>2-[(2R,5Z)-2-carboxy-4-methylthiazol-5(2H)-ylidene]ethyl phosphate</name>
        <dbReference type="ChEBI" id="CHEBI:62899"/>
    </ligand>
</feature>
<sequence>MNQSAQPFPAVPFHLGLYPVVDTVEWIARLLDAGVKTLQLRVKDLPDEDVEPAIIEAIALGKKYQARLFINDYWRLAVKHQAYGVHLGQEDLDTADLEAIRQAGLRLGVSTHDDTEIARAVAVDPSYIALGHIFPTQTKDMPSSPQGLEELTRHIKQLDGSYPTVAIGGISIDRAPSVLDCGVGSIAVVSAITQAADWRAATAELLVLCASKVPEDA</sequence>
<dbReference type="GO" id="GO:0004789">
    <property type="term" value="F:thiamine-phosphate diphosphorylase activity"/>
    <property type="evidence" value="ECO:0007669"/>
    <property type="project" value="UniProtKB-UniRule"/>
</dbReference>
<evidence type="ECO:0000256" key="6">
    <source>
        <dbReference type="ARBA" id="ARBA00047334"/>
    </source>
</evidence>
<dbReference type="GO" id="GO:0009229">
    <property type="term" value="P:thiamine diphosphate biosynthetic process"/>
    <property type="evidence" value="ECO:0007669"/>
    <property type="project" value="UniProtKB-UniRule"/>
</dbReference>
<dbReference type="NCBIfam" id="TIGR00693">
    <property type="entry name" value="thiE"/>
    <property type="match status" value="1"/>
</dbReference>
<evidence type="ECO:0000256" key="3">
    <source>
        <dbReference type="ARBA" id="ARBA00022723"/>
    </source>
</evidence>
<evidence type="ECO:0000256" key="10">
    <source>
        <dbReference type="RuleBase" id="RU003826"/>
    </source>
</evidence>
<evidence type="ECO:0000256" key="9">
    <source>
        <dbReference type="HAMAP-Rule" id="MF_00097"/>
    </source>
</evidence>
<feature type="domain" description="Thiamine phosphate synthase/TenI" evidence="12">
    <location>
        <begin position="22"/>
        <end position="192"/>
    </location>
</feature>
<feature type="binding site" evidence="9">
    <location>
        <position position="71"/>
    </location>
    <ligand>
        <name>4-amino-2-methyl-5-(diphosphooxymethyl)pyrimidine</name>
        <dbReference type="ChEBI" id="CHEBI:57841"/>
    </ligand>
</feature>
<keyword evidence="14" id="KW-1185">Reference proteome</keyword>
<evidence type="ECO:0000256" key="4">
    <source>
        <dbReference type="ARBA" id="ARBA00022842"/>
    </source>
</evidence>
<keyword evidence="2 9" id="KW-0808">Transferase</keyword>
<dbReference type="UniPathway" id="UPA00060">
    <property type="reaction ID" value="UER00141"/>
</dbReference>
<evidence type="ECO:0000256" key="1">
    <source>
        <dbReference type="ARBA" id="ARBA00005165"/>
    </source>
</evidence>
<dbReference type="AlphaFoldDB" id="A0A419N2E3"/>
<feature type="binding site" evidence="9">
    <location>
        <position position="72"/>
    </location>
    <ligand>
        <name>Mg(2+)</name>
        <dbReference type="ChEBI" id="CHEBI:18420"/>
    </ligand>
</feature>
<feature type="binding site" evidence="9">
    <location>
        <position position="110"/>
    </location>
    <ligand>
        <name>4-amino-2-methyl-5-(diphosphooxymethyl)pyrimidine</name>
        <dbReference type="ChEBI" id="CHEBI:57841"/>
    </ligand>
</feature>
<dbReference type="EMBL" id="RAHH01000044">
    <property type="protein sequence ID" value="RJT34192.1"/>
    <property type="molecule type" value="Genomic_DNA"/>
</dbReference>
<dbReference type="FunFam" id="3.20.20.70:FF:000064">
    <property type="entry name" value="Thiamine-phosphate synthase"/>
    <property type="match status" value="1"/>
</dbReference>
<dbReference type="PROSITE" id="PS50007">
    <property type="entry name" value="PIPLC_X_DOMAIN"/>
    <property type="match status" value="1"/>
</dbReference>
<dbReference type="RefSeq" id="WP_120135121.1">
    <property type="nucleotide sequence ID" value="NZ_RAHH01000044.1"/>
</dbReference>
<dbReference type="EC" id="2.5.1.3" evidence="9"/>
<evidence type="ECO:0000313" key="14">
    <source>
        <dbReference type="Proteomes" id="UP000284908"/>
    </source>
</evidence>
<comment type="function">
    <text evidence="9">Condenses 4-methyl-5-(beta-hydroxyethyl)thiazole monophosphate (THZ-P) and 2-methyl-4-amino-5-hydroxymethyl pyrimidine pyrophosphate (HMP-PP) to form thiamine monophosphate (TMP).</text>
</comment>
<feature type="binding site" evidence="9">
    <location>
        <begin position="189"/>
        <end position="190"/>
    </location>
    <ligand>
        <name>2-[(2R,5Z)-2-carboxy-4-methylthiazol-5(2H)-ylidene]ethyl phosphate</name>
        <dbReference type="ChEBI" id="CHEBI:62899"/>
    </ligand>
</feature>
<dbReference type="Gene3D" id="3.20.20.70">
    <property type="entry name" value="Aldolase class I"/>
    <property type="match status" value="1"/>
</dbReference>
<keyword evidence="5 9" id="KW-0784">Thiamine biosynthesis</keyword>
<dbReference type="GO" id="GO:0009228">
    <property type="term" value="P:thiamine biosynthetic process"/>
    <property type="evidence" value="ECO:0007669"/>
    <property type="project" value="UniProtKB-KW"/>
</dbReference>
<feature type="binding site" evidence="9">
    <location>
        <position position="91"/>
    </location>
    <ligand>
        <name>Mg(2+)</name>
        <dbReference type="ChEBI" id="CHEBI:18420"/>
    </ligand>
</feature>
<dbReference type="InterPro" id="IPR034291">
    <property type="entry name" value="TMP_synthase"/>
</dbReference>
<dbReference type="SUPFAM" id="SSF51391">
    <property type="entry name" value="Thiamin phosphate synthase"/>
    <property type="match status" value="1"/>
</dbReference>
<dbReference type="Pfam" id="PF02581">
    <property type="entry name" value="TMP-TENI"/>
    <property type="match status" value="1"/>
</dbReference>
<comment type="cofactor">
    <cofactor evidence="9">
        <name>Mg(2+)</name>
        <dbReference type="ChEBI" id="CHEBI:18420"/>
    </cofactor>
    <text evidence="9">Binds 1 Mg(2+) ion per subunit.</text>
</comment>
<comment type="catalytic activity">
    <reaction evidence="6 9 10">
        <text>4-methyl-5-(2-phosphooxyethyl)-thiazole + 4-amino-2-methyl-5-(diphosphooxymethyl)pyrimidine + H(+) = thiamine phosphate + diphosphate</text>
        <dbReference type="Rhea" id="RHEA:22328"/>
        <dbReference type="ChEBI" id="CHEBI:15378"/>
        <dbReference type="ChEBI" id="CHEBI:33019"/>
        <dbReference type="ChEBI" id="CHEBI:37575"/>
        <dbReference type="ChEBI" id="CHEBI:57841"/>
        <dbReference type="ChEBI" id="CHEBI:58296"/>
        <dbReference type="EC" id="2.5.1.3"/>
    </reaction>
</comment>